<protein>
    <recommendedName>
        <fullName evidence="2">2EXR domain-containing protein</fullName>
    </recommendedName>
</protein>
<evidence type="ECO:0000256" key="1">
    <source>
        <dbReference type="SAM" id="MobiDB-lite"/>
    </source>
</evidence>
<dbReference type="Proteomes" id="UP000824998">
    <property type="component" value="Unassembled WGS sequence"/>
</dbReference>
<feature type="domain" description="2EXR" evidence="2">
    <location>
        <begin position="218"/>
        <end position="317"/>
    </location>
</feature>
<sequence>MERLPALHNGDNQLGQYSGWISVNQGEAASTPNNGAKEEKWIQGLAAGNPGPFLSICGTEQAALSQQMLAPQIPPQQTPCNSLYGSELASFAAGPANHSNGHHQQVDREKGVSNLSNNNKQIKQEAVPRSQYFPTPAFLSGDASGSRTPDMHPASLTHWEQEKLRMVEDQASGSGSQEGEGNPSIQYPAQHYPERVALVSGANPVRQNPGPTTTLKDFPKIPVELRTTIWELALDAVSPVEDRNIHFSTLPGGNGGVQQNAWFSINRRPGPDFLSFRNICSESRRVCTKSFPDYGKDIVDWMGLRFPLYIDFSKDTLVFDVGKGLDHLVAIGQAMGRENCLKVKSICKITGSPLMHFWVGKNPQDLRAEKTHLWHSVDQLAMIFKTFPCLETIKLLPSRNKTPSNDDRKLLHRFKYDGRGFRLEEYYGPFLQEEYRWAIRNYSNAWHHYLDCGGREAVANVIPRCPRIVMVTIQQYPLA</sequence>
<name>A0A9P7YDY8_9HELO</name>
<comment type="caution">
    <text evidence="3">The sequence shown here is derived from an EMBL/GenBank/DDBJ whole genome shotgun (WGS) entry which is preliminary data.</text>
</comment>
<feature type="region of interest" description="Disordered" evidence="1">
    <location>
        <begin position="124"/>
        <end position="153"/>
    </location>
</feature>
<dbReference type="EMBL" id="MU251607">
    <property type="protein sequence ID" value="KAG9231350.1"/>
    <property type="molecule type" value="Genomic_DNA"/>
</dbReference>
<keyword evidence="4" id="KW-1185">Reference proteome</keyword>
<dbReference type="AlphaFoldDB" id="A0A9P7YDY8"/>
<proteinExistence type="predicted"/>
<evidence type="ECO:0000259" key="2">
    <source>
        <dbReference type="Pfam" id="PF20150"/>
    </source>
</evidence>
<gene>
    <name evidence="3" type="ORF">BJ875DRAFT_545434</name>
</gene>
<evidence type="ECO:0000313" key="4">
    <source>
        <dbReference type="Proteomes" id="UP000824998"/>
    </source>
</evidence>
<dbReference type="Pfam" id="PF20150">
    <property type="entry name" value="2EXR"/>
    <property type="match status" value="1"/>
</dbReference>
<accession>A0A9P7YDY8</accession>
<dbReference type="InterPro" id="IPR045518">
    <property type="entry name" value="2EXR"/>
</dbReference>
<reference evidence="3" key="1">
    <citation type="journal article" date="2021" name="IMA Fungus">
        <title>Genomic characterization of three marine fungi, including Emericellopsis atlantica sp. nov. with signatures of a generalist lifestyle and marine biomass degradation.</title>
        <authorList>
            <person name="Hagestad O.C."/>
            <person name="Hou L."/>
            <person name="Andersen J.H."/>
            <person name="Hansen E.H."/>
            <person name="Altermark B."/>
            <person name="Li C."/>
            <person name="Kuhnert E."/>
            <person name="Cox R.J."/>
            <person name="Crous P.W."/>
            <person name="Spatafora J.W."/>
            <person name="Lail K."/>
            <person name="Amirebrahimi M."/>
            <person name="Lipzen A."/>
            <person name="Pangilinan J."/>
            <person name="Andreopoulos W."/>
            <person name="Hayes R.D."/>
            <person name="Ng V."/>
            <person name="Grigoriev I.V."/>
            <person name="Jackson S.A."/>
            <person name="Sutton T.D.S."/>
            <person name="Dobson A.D.W."/>
            <person name="Rama T."/>
        </authorList>
    </citation>
    <scope>NUCLEOTIDE SEQUENCE</scope>
    <source>
        <strain evidence="3">TRa018bII</strain>
    </source>
</reference>
<organism evidence="3 4">
    <name type="scientific">Amylocarpus encephaloides</name>
    <dbReference type="NCBI Taxonomy" id="45428"/>
    <lineage>
        <taxon>Eukaryota</taxon>
        <taxon>Fungi</taxon>
        <taxon>Dikarya</taxon>
        <taxon>Ascomycota</taxon>
        <taxon>Pezizomycotina</taxon>
        <taxon>Leotiomycetes</taxon>
        <taxon>Helotiales</taxon>
        <taxon>Helotiales incertae sedis</taxon>
        <taxon>Amylocarpus</taxon>
    </lineage>
</organism>
<evidence type="ECO:0000313" key="3">
    <source>
        <dbReference type="EMBL" id="KAG9231350.1"/>
    </source>
</evidence>